<reference evidence="2 3" key="1">
    <citation type="submission" date="2024-05" db="EMBL/GenBank/DDBJ databases">
        <title>Genome sequencing and assembly of Indian major carp, Cirrhinus mrigala (Hamilton, 1822).</title>
        <authorList>
            <person name="Mohindra V."/>
            <person name="Chowdhury L.M."/>
            <person name="Lal K."/>
            <person name="Jena J.K."/>
        </authorList>
    </citation>
    <scope>NUCLEOTIDE SEQUENCE [LARGE SCALE GENOMIC DNA]</scope>
    <source>
        <strain evidence="2">CM1030</strain>
        <tissue evidence="2">Blood</tissue>
    </source>
</reference>
<dbReference type="Pfam" id="PF02538">
    <property type="entry name" value="Hydantoinase_B"/>
    <property type="match status" value="1"/>
</dbReference>
<proteinExistence type="predicted"/>
<gene>
    <name evidence="2" type="ORF">M9458_025272</name>
</gene>
<comment type="caution">
    <text evidence="2">The sequence shown here is derived from an EMBL/GenBank/DDBJ whole genome shotgun (WGS) entry which is preliminary data.</text>
</comment>
<dbReference type="AlphaFoldDB" id="A0ABD0Q1P8"/>
<protein>
    <recommendedName>
        <fullName evidence="1">Hydantoinase B/oxoprolinase domain-containing protein</fullName>
    </recommendedName>
</protein>
<evidence type="ECO:0000313" key="2">
    <source>
        <dbReference type="EMBL" id="KAL0179830.1"/>
    </source>
</evidence>
<feature type="domain" description="Hydantoinase B/oxoprolinase" evidence="1">
    <location>
        <begin position="16"/>
        <end position="61"/>
    </location>
</feature>
<feature type="non-terminal residue" evidence="2">
    <location>
        <position position="61"/>
    </location>
</feature>
<feature type="non-terminal residue" evidence="2">
    <location>
        <position position="1"/>
    </location>
</feature>
<sequence length="61" mass="6561">VTEALMAPAQYPGCSGTRNLRDNLSDLRAQVAANQRGCQLVGELIASYGLDVVQAYMGYIQ</sequence>
<dbReference type="InterPro" id="IPR045079">
    <property type="entry name" value="Oxoprolinase-like"/>
</dbReference>
<evidence type="ECO:0000259" key="1">
    <source>
        <dbReference type="Pfam" id="PF02538"/>
    </source>
</evidence>
<dbReference type="PANTHER" id="PTHR11365">
    <property type="entry name" value="5-OXOPROLINASE RELATED"/>
    <property type="match status" value="1"/>
</dbReference>
<dbReference type="PANTHER" id="PTHR11365:SF2">
    <property type="entry name" value="5-OXOPROLINASE"/>
    <property type="match status" value="1"/>
</dbReference>
<dbReference type="Proteomes" id="UP001529510">
    <property type="component" value="Unassembled WGS sequence"/>
</dbReference>
<accession>A0ABD0Q1P8</accession>
<dbReference type="InterPro" id="IPR003692">
    <property type="entry name" value="Hydantoinase_B"/>
</dbReference>
<evidence type="ECO:0000313" key="3">
    <source>
        <dbReference type="Proteomes" id="UP001529510"/>
    </source>
</evidence>
<dbReference type="EMBL" id="JAMKFB020000012">
    <property type="protein sequence ID" value="KAL0179830.1"/>
    <property type="molecule type" value="Genomic_DNA"/>
</dbReference>
<keyword evidence="3" id="KW-1185">Reference proteome</keyword>
<name>A0ABD0Q1P8_CIRMR</name>
<organism evidence="2 3">
    <name type="scientific">Cirrhinus mrigala</name>
    <name type="common">Mrigala</name>
    <dbReference type="NCBI Taxonomy" id="683832"/>
    <lineage>
        <taxon>Eukaryota</taxon>
        <taxon>Metazoa</taxon>
        <taxon>Chordata</taxon>
        <taxon>Craniata</taxon>
        <taxon>Vertebrata</taxon>
        <taxon>Euteleostomi</taxon>
        <taxon>Actinopterygii</taxon>
        <taxon>Neopterygii</taxon>
        <taxon>Teleostei</taxon>
        <taxon>Ostariophysi</taxon>
        <taxon>Cypriniformes</taxon>
        <taxon>Cyprinidae</taxon>
        <taxon>Labeoninae</taxon>
        <taxon>Labeonini</taxon>
        <taxon>Cirrhinus</taxon>
    </lineage>
</organism>